<dbReference type="Proteomes" id="UP000000753">
    <property type="component" value="Chromosome"/>
</dbReference>
<evidence type="ECO:0000313" key="3">
    <source>
        <dbReference type="Proteomes" id="UP000000753"/>
    </source>
</evidence>
<feature type="transmembrane region" description="Helical" evidence="1">
    <location>
        <begin position="73"/>
        <end position="93"/>
    </location>
</feature>
<keyword evidence="1" id="KW-0812">Transmembrane</keyword>
<dbReference type="HOGENOM" id="CLU_162755_3_0_6"/>
<dbReference type="eggNOG" id="ENOG5033ADG">
    <property type="taxonomic scope" value="Bacteria"/>
</dbReference>
<feature type="transmembrane region" description="Helical" evidence="1">
    <location>
        <begin position="32"/>
        <end position="53"/>
    </location>
</feature>
<dbReference type="STRING" id="225849.swp_4827"/>
<dbReference type="Pfam" id="PF11137">
    <property type="entry name" value="DUF2909"/>
    <property type="match status" value="1"/>
</dbReference>
<organism evidence="2 3">
    <name type="scientific">Shewanella piezotolerans (strain WP3 / JCM 13877)</name>
    <dbReference type="NCBI Taxonomy" id="225849"/>
    <lineage>
        <taxon>Bacteria</taxon>
        <taxon>Pseudomonadati</taxon>
        <taxon>Pseudomonadota</taxon>
        <taxon>Gammaproteobacteria</taxon>
        <taxon>Alteromonadales</taxon>
        <taxon>Shewanellaceae</taxon>
        <taxon>Shewanella</taxon>
    </lineage>
</organism>
<keyword evidence="3" id="KW-1185">Reference proteome</keyword>
<evidence type="ECO:0000256" key="1">
    <source>
        <dbReference type="SAM" id="Phobius"/>
    </source>
</evidence>
<protein>
    <recommendedName>
        <fullName evidence="4">DUF2909 domain-containing protein</fullName>
    </recommendedName>
</protein>
<dbReference type="AlphaFoldDB" id="B8CUX6"/>
<dbReference type="EMBL" id="CP000472">
    <property type="protein sequence ID" value="ACJ31452.1"/>
    <property type="molecule type" value="Genomic_DNA"/>
</dbReference>
<keyword evidence="1" id="KW-0472">Membrane</keyword>
<sequence>MTKIVNTIKVESTINNQMPKAPIFGDLMNMLFVFKLVLVLLLLFILVNLARALFVMVKGEKSVPMSQYLGRRVLFSVLVVMLLLVALGTGIIAPNPRPY</sequence>
<reference evidence="2 3" key="1">
    <citation type="journal article" date="2008" name="PLoS ONE">
        <title>Environmental adaptation: genomic analysis of the piezotolerant and psychrotolerant deep-sea iron reducing bacterium Shewanella piezotolerans WP3.</title>
        <authorList>
            <person name="Wang F."/>
            <person name="Wang J."/>
            <person name="Jian H."/>
            <person name="Zhang B."/>
            <person name="Li S."/>
            <person name="Wang F."/>
            <person name="Zeng X."/>
            <person name="Gao L."/>
            <person name="Bartlett D.H."/>
            <person name="Yu J."/>
            <person name="Hu S."/>
            <person name="Xiao X."/>
        </authorList>
    </citation>
    <scope>NUCLEOTIDE SEQUENCE [LARGE SCALE GENOMIC DNA]</scope>
    <source>
        <strain evidence="3">WP3 / JCM 13877</strain>
    </source>
</reference>
<name>B8CUX6_SHEPW</name>
<keyword evidence="1" id="KW-1133">Transmembrane helix</keyword>
<gene>
    <name evidence="2" type="ordered locus">swp_4827</name>
</gene>
<accession>B8CUX6</accession>
<evidence type="ECO:0000313" key="2">
    <source>
        <dbReference type="EMBL" id="ACJ31452.1"/>
    </source>
</evidence>
<dbReference type="KEGG" id="swp:swp_4827"/>
<evidence type="ECO:0008006" key="4">
    <source>
        <dbReference type="Google" id="ProtNLM"/>
    </source>
</evidence>
<dbReference type="InterPro" id="IPR021313">
    <property type="entry name" value="DUF2909"/>
</dbReference>
<proteinExistence type="predicted"/>